<dbReference type="InterPro" id="IPR021800">
    <property type="entry name" value="DUF3369"/>
</dbReference>
<dbReference type="Pfam" id="PF00072">
    <property type="entry name" value="Response_reg"/>
    <property type="match status" value="1"/>
</dbReference>
<dbReference type="EMBL" id="JAAAWP010000001">
    <property type="protein sequence ID" value="NDW20445.1"/>
    <property type="molecule type" value="Genomic_DNA"/>
</dbReference>
<evidence type="ECO:0000313" key="4">
    <source>
        <dbReference type="EMBL" id="NDW20445.1"/>
    </source>
</evidence>
<reference evidence="4 5" key="1">
    <citation type="submission" date="2020-01" db="EMBL/GenBank/DDBJ databases">
        <title>Genomes of bacteria type strains.</title>
        <authorList>
            <person name="Chen J."/>
            <person name="Zhu S."/>
            <person name="Yang J."/>
        </authorList>
    </citation>
    <scope>NUCLEOTIDE SEQUENCE [LARGE SCALE GENOMIC DNA]</scope>
    <source>
        <strain evidence="4 5">LMG 22958</strain>
    </source>
</reference>
<keyword evidence="1" id="KW-0597">Phosphoprotein</keyword>
<sequence length="522" mass="58670">MSDDFLFAEDDDDSSGENLGSWKILIVDDEPEVHTVTRLALNDFILNGKSLEFISAYSGEEAKAMFRKHSDIAVVLLDVVMETDDAGLQVANYIRNELDNHFTRIILRTGQPGQAPEKDVIINYDINDYKSKTELTAQKLFTVMIAALRSYRDIIVIEENRAGLEKIIDASVDLFSSHSLEKFMQGIIQQLASILGCSKDAAYITTAVATTSRTLDVDNGKIDEDELYVFAGNGEYSSKEGLPLKSAITDEEYALCEQAMKEKQIVYADDHVVAYCNSKSHKGALLYLSGLPRRLCENDKHLVKRFSNSVQLAFDNVLKTLDLEGTQREIIERLGHALEHESGDSNHIKRMAEMAGLMAQKLALPEQEIDTFKLAISLHDIGTSQVPKSILHKSTPLSDDEIFAIRQHAEFGYQILKDSSRPTIQLAATLARQHHERWDGDGYPEGLKGEEIDQKSRIATLLDVFDALLNERPYKPAWSVEKVVNTLEEESGRHFDPKLVSRLLKHLPAFLEIQAQYPNKNQ</sequence>
<dbReference type="PROSITE" id="PS50110">
    <property type="entry name" value="RESPONSE_REGULATORY"/>
    <property type="match status" value="1"/>
</dbReference>
<dbReference type="GO" id="GO:0008081">
    <property type="term" value="F:phosphoric diester hydrolase activity"/>
    <property type="evidence" value="ECO:0007669"/>
    <property type="project" value="UniProtKB-ARBA"/>
</dbReference>
<dbReference type="InterPro" id="IPR011006">
    <property type="entry name" value="CheY-like_superfamily"/>
</dbReference>
<feature type="domain" description="HD-GYP" evidence="3">
    <location>
        <begin position="323"/>
        <end position="519"/>
    </location>
</feature>
<evidence type="ECO:0000259" key="2">
    <source>
        <dbReference type="PROSITE" id="PS50110"/>
    </source>
</evidence>
<dbReference type="AlphaFoldDB" id="A0A6L9MRB1"/>
<dbReference type="RefSeq" id="WP_071979293.1">
    <property type="nucleotide sequence ID" value="NZ_JAAAWP010000001.1"/>
</dbReference>
<feature type="modified residue" description="4-aspartylphosphate" evidence="1">
    <location>
        <position position="78"/>
    </location>
</feature>
<gene>
    <name evidence="4" type="ORF">GTW09_02755</name>
</gene>
<dbReference type="Pfam" id="PF11849">
    <property type="entry name" value="DUF3369"/>
    <property type="match status" value="1"/>
</dbReference>
<dbReference type="PANTHER" id="PTHR45228:SF9">
    <property type="entry name" value="3'3'-CGAMP-SPECIFIC PHOSPHODIESTERASE 2"/>
    <property type="match status" value="1"/>
</dbReference>
<dbReference type="Gene3D" id="3.40.50.2300">
    <property type="match status" value="1"/>
</dbReference>
<dbReference type="SUPFAM" id="SSF109604">
    <property type="entry name" value="HD-domain/PDEase-like"/>
    <property type="match status" value="1"/>
</dbReference>
<proteinExistence type="predicted"/>
<keyword evidence="5" id="KW-1185">Reference proteome</keyword>
<dbReference type="SMART" id="SM00448">
    <property type="entry name" value="REC"/>
    <property type="match status" value="1"/>
</dbReference>
<dbReference type="SUPFAM" id="SSF52172">
    <property type="entry name" value="CheY-like"/>
    <property type="match status" value="1"/>
</dbReference>
<evidence type="ECO:0000259" key="3">
    <source>
        <dbReference type="PROSITE" id="PS51832"/>
    </source>
</evidence>
<dbReference type="InterPro" id="IPR001789">
    <property type="entry name" value="Sig_transdc_resp-reg_receiver"/>
</dbReference>
<dbReference type="InterPro" id="IPR037522">
    <property type="entry name" value="HD_GYP_dom"/>
</dbReference>
<comment type="caution">
    <text evidence="4">The sequence shown here is derived from an EMBL/GenBank/DDBJ whole genome shotgun (WGS) entry which is preliminary data.</text>
</comment>
<dbReference type="InterPro" id="IPR052020">
    <property type="entry name" value="Cyclic_di-GMP/3'3'-cGAMP_PDE"/>
</dbReference>
<evidence type="ECO:0000256" key="1">
    <source>
        <dbReference type="PROSITE-ProRule" id="PRU00169"/>
    </source>
</evidence>
<protein>
    <submittedName>
        <fullName evidence="4">DUF3369 domain-containing protein</fullName>
    </submittedName>
</protein>
<dbReference type="CDD" id="cd00077">
    <property type="entry name" value="HDc"/>
    <property type="match status" value="1"/>
</dbReference>
<evidence type="ECO:0000313" key="5">
    <source>
        <dbReference type="Proteomes" id="UP000478837"/>
    </source>
</evidence>
<accession>A0A6L9MRB1</accession>
<organism evidence="4 5">
    <name type="scientific">Alteromonas hispanica</name>
    <dbReference type="NCBI Taxonomy" id="315421"/>
    <lineage>
        <taxon>Bacteria</taxon>
        <taxon>Pseudomonadati</taxon>
        <taxon>Pseudomonadota</taxon>
        <taxon>Gammaproteobacteria</taxon>
        <taxon>Alteromonadales</taxon>
        <taxon>Alteromonadaceae</taxon>
        <taxon>Alteromonas/Salinimonas group</taxon>
        <taxon>Alteromonas</taxon>
    </lineage>
</organism>
<dbReference type="Proteomes" id="UP000478837">
    <property type="component" value="Unassembled WGS sequence"/>
</dbReference>
<dbReference type="GO" id="GO:0000160">
    <property type="term" value="P:phosphorelay signal transduction system"/>
    <property type="evidence" value="ECO:0007669"/>
    <property type="project" value="InterPro"/>
</dbReference>
<name>A0A6L9MRB1_9ALTE</name>
<dbReference type="InterPro" id="IPR003607">
    <property type="entry name" value="HD/PDEase_dom"/>
</dbReference>
<dbReference type="Pfam" id="PF13487">
    <property type="entry name" value="HD_5"/>
    <property type="match status" value="1"/>
</dbReference>
<dbReference type="PROSITE" id="PS51832">
    <property type="entry name" value="HD_GYP"/>
    <property type="match status" value="1"/>
</dbReference>
<dbReference type="Gene3D" id="1.10.3210.10">
    <property type="entry name" value="Hypothetical protein af1432"/>
    <property type="match status" value="1"/>
</dbReference>
<dbReference type="PANTHER" id="PTHR45228">
    <property type="entry name" value="CYCLIC DI-GMP PHOSPHODIESTERASE TM_0186-RELATED"/>
    <property type="match status" value="1"/>
</dbReference>
<feature type="domain" description="Response regulatory" evidence="2">
    <location>
        <begin position="23"/>
        <end position="147"/>
    </location>
</feature>